<name>A0A1V3BYL3_9ACTN</name>
<organism evidence="2 3">
    <name type="scientific">Nocardiopsis sinuspersici</name>
    <dbReference type="NCBI Taxonomy" id="501010"/>
    <lineage>
        <taxon>Bacteria</taxon>
        <taxon>Bacillati</taxon>
        <taxon>Actinomycetota</taxon>
        <taxon>Actinomycetes</taxon>
        <taxon>Streptosporangiales</taxon>
        <taxon>Nocardiopsidaceae</taxon>
        <taxon>Nocardiopsis</taxon>
    </lineage>
</organism>
<proteinExistence type="predicted"/>
<dbReference type="InterPro" id="IPR057666">
    <property type="entry name" value="DrpA_SLOG"/>
</dbReference>
<evidence type="ECO:0000313" key="2">
    <source>
        <dbReference type="EMBL" id="OOC53462.1"/>
    </source>
</evidence>
<dbReference type="STRING" id="501010.NOSIN_06290"/>
<comment type="caution">
    <text evidence="2">The sequence shown here is derived from an EMBL/GenBank/DDBJ whole genome shotgun (WGS) entry which is preliminary data.</text>
</comment>
<dbReference type="Pfam" id="PF02481">
    <property type="entry name" value="DNA_processg_A"/>
    <property type="match status" value="1"/>
</dbReference>
<feature type="domain" description="Smf/DprA SLOG" evidence="1">
    <location>
        <begin position="4"/>
        <end position="117"/>
    </location>
</feature>
<dbReference type="OrthoDB" id="3231229at2"/>
<dbReference type="Gene3D" id="3.40.50.450">
    <property type="match status" value="1"/>
</dbReference>
<evidence type="ECO:0000259" key="1">
    <source>
        <dbReference type="Pfam" id="PF02481"/>
    </source>
</evidence>
<dbReference type="SUPFAM" id="SSF102405">
    <property type="entry name" value="MCP/YpsA-like"/>
    <property type="match status" value="1"/>
</dbReference>
<gene>
    <name evidence="2" type="ORF">NOSIN_06290</name>
</gene>
<accession>A0A1V3BYL3</accession>
<keyword evidence="3" id="KW-1185">Reference proteome</keyword>
<protein>
    <recommendedName>
        <fullName evidence="1">Smf/DprA SLOG domain-containing protein</fullName>
    </recommendedName>
</protein>
<dbReference type="Proteomes" id="UP000189004">
    <property type="component" value="Unassembled WGS sequence"/>
</dbReference>
<dbReference type="EMBL" id="MCOK01000001">
    <property type="protein sequence ID" value="OOC53462.1"/>
    <property type="molecule type" value="Genomic_DNA"/>
</dbReference>
<reference evidence="3" key="1">
    <citation type="submission" date="2016-08" db="EMBL/GenBank/DDBJ databases">
        <authorList>
            <person name="Tokovenko B."/>
            <person name="Kalinowski J."/>
        </authorList>
    </citation>
    <scope>NUCLEOTIDE SEQUENCE [LARGE SCALE GENOMIC DNA]</scope>
    <source>
        <strain evidence="3">UTMC102</strain>
    </source>
</reference>
<sequence>MIRIGVTGHRALSPEVSGAVAELVSAHLEPYGCEMVGLSCLADGADAVFAEAVLAAGAPLEAVVPAAGYREALPEEHHPVYDRLLAQAVLVHDLPHTESTSKAHMEAGRLLVRRCDQLVAVWDGRPARGPGGTADVVAYARSLFRPVSVLWPDGARR</sequence>
<evidence type="ECO:0000313" key="3">
    <source>
        <dbReference type="Proteomes" id="UP000189004"/>
    </source>
</evidence>
<dbReference type="AlphaFoldDB" id="A0A1V3BYL3"/>
<dbReference type="RefSeq" id="WP_077689840.1">
    <property type="nucleotide sequence ID" value="NZ_MCOK01000001.1"/>
</dbReference>